<dbReference type="PANTHER" id="PTHR42879">
    <property type="entry name" value="3-OXOACYL-(ACYL-CARRIER-PROTEIN) REDUCTASE"/>
    <property type="match status" value="1"/>
</dbReference>
<comment type="similarity">
    <text evidence="1 2">Belongs to the short-chain dehydrogenases/reductases (SDR) family.</text>
</comment>
<dbReference type="Gene3D" id="3.40.50.720">
    <property type="entry name" value="NAD(P)-binding Rossmann-like Domain"/>
    <property type="match status" value="1"/>
</dbReference>
<accession>A0A346D7B1</accession>
<dbReference type="PRINTS" id="PR00081">
    <property type="entry name" value="GDHRDH"/>
</dbReference>
<dbReference type="PROSITE" id="PS00061">
    <property type="entry name" value="ADH_SHORT"/>
    <property type="match status" value="1"/>
</dbReference>
<gene>
    <name evidence="4" type="primary">pcyD</name>
</gene>
<organism evidence="4">
    <name type="scientific">Pyxidicoccus fallax</name>
    <dbReference type="NCBI Taxonomy" id="394095"/>
    <lineage>
        <taxon>Bacteria</taxon>
        <taxon>Pseudomonadati</taxon>
        <taxon>Myxococcota</taxon>
        <taxon>Myxococcia</taxon>
        <taxon>Myxococcales</taxon>
        <taxon>Cystobacterineae</taxon>
        <taxon>Myxococcaceae</taxon>
        <taxon>Pyxidicoccus</taxon>
    </lineage>
</organism>
<dbReference type="AlphaFoldDB" id="A0A346D7B1"/>
<proteinExistence type="inferred from homology"/>
<feature type="domain" description="Ketoreductase" evidence="3">
    <location>
        <begin position="13"/>
        <end position="192"/>
    </location>
</feature>
<dbReference type="EMBL" id="MH048639">
    <property type="protein sequence ID" value="AXM42926.1"/>
    <property type="molecule type" value="Genomic_DNA"/>
</dbReference>
<dbReference type="FunFam" id="3.40.50.720:FF:000084">
    <property type="entry name" value="Short-chain dehydrogenase reductase"/>
    <property type="match status" value="1"/>
</dbReference>
<dbReference type="InterPro" id="IPR020904">
    <property type="entry name" value="Sc_DH/Rdtase_CS"/>
</dbReference>
<protein>
    <submittedName>
        <fullName evidence="4">Ketoacyl reductase</fullName>
    </submittedName>
</protein>
<dbReference type="RefSeq" id="WP_211194149.1">
    <property type="nucleotide sequence ID" value="NZ_JABBJJ010000119.1"/>
</dbReference>
<dbReference type="InterPro" id="IPR050259">
    <property type="entry name" value="SDR"/>
</dbReference>
<reference evidence="4" key="1">
    <citation type="journal article" date="2018" name="Chem. Sci.">
        <title>Self-resistance guided genome mining uncovers new topoisomerase inhibitors from myxobacteria.</title>
        <authorList>
            <person name="Panter F."/>
            <person name="Krug D."/>
            <person name="Baumann S."/>
            <person name="Muller R."/>
        </authorList>
    </citation>
    <scope>NUCLEOTIDE SEQUENCE</scope>
    <source>
        <strain evidence="4">And48</strain>
    </source>
</reference>
<dbReference type="InterPro" id="IPR036291">
    <property type="entry name" value="NAD(P)-bd_dom_sf"/>
</dbReference>
<dbReference type="InterPro" id="IPR057326">
    <property type="entry name" value="KR_dom"/>
</dbReference>
<evidence type="ECO:0000313" key="4">
    <source>
        <dbReference type="EMBL" id="AXM42926.1"/>
    </source>
</evidence>
<sequence length="265" mass="27808">MTGTKDMNKDTQKVALITGAGRGIGQAAALRLARDGYSVGLLARSREQLEETAAAVREAGSRAAIAVCDVRSADAVREAVHAIVSELGPVSVLVNNAGRGGGGITAKMEDDLWREVVDTNLNSIFYVTKAVLNENTGDALESIISIASTGGKQGVIYAAAYSASKHGVIGFTKSLALELAPRGITVNAVCPGFVETELGGQARRNYARLWGVDEENARKRIEQRVPMGRYIQPDEVAEMVAYLASPGAKGITGQALNICGGLGNY</sequence>
<dbReference type="Pfam" id="PF00106">
    <property type="entry name" value="adh_short"/>
    <property type="match status" value="1"/>
</dbReference>
<dbReference type="InterPro" id="IPR002347">
    <property type="entry name" value="SDR_fam"/>
</dbReference>
<dbReference type="PRINTS" id="PR00080">
    <property type="entry name" value="SDRFAMILY"/>
</dbReference>
<name>A0A346D7B1_9BACT</name>
<dbReference type="SMART" id="SM00822">
    <property type="entry name" value="PKS_KR"/>
    <property type="match status" value="1"/>
</dbReference>
<dbReference type="SUPFAM" id="SSF51735">
    <property type="entry name" value="NAD(P)-binding Rossmann-fold domains"/>
    <property type="match status" value="1"/>
</dbReference>
<evidence type="ECO:0000256" key="2">
    <source>
        <dbReference type="RuleBase" id="RU000363"/>
    </source>
</evidence>
<evidence type="ECO:0000256" key="1">
    <source>
        <dbReference type="ARBA" id="ARBA00006484"/>
    </source>
</evidence>
<evidence type="ECO:0000259" key="3">
    <source>
        <dbReference type="SMART" id="SM00822"/>
    </source>
</evidence>
<dbReference type="GO" id="GO:0032787">
    <property type="term" value="P:monocarboxylic acid metabolic process"/>
    <property type="evidence" value="ECO:0007669"/>
    <property type="project" value="UniProtKB-ARBA"/>
</dbReference>
<dbReference type="PANTHER" id="PTHR42879:SF2">
    <property type="entry name" value="3-OXOACYL-[ACYL-CARRIER-PROTEIN] REDUCTASE FABG"/>
    <property type="match status" value="1"/>
</dbReference>